<keyword evidence="1" id="KW-0472">Membrane</keyword>
<evidence type="ECO:0000256" key="1">
    <source>
        <dbReference type="SAM" id="Phobius"/>
    </source>
</evidence>
<keyword evidence="1" id="KW-1133">Transmembrane helix</keyword>
<accession>A0A128A3J2</accession>
<organism evidence="2 3">
    <name type="scientific">Nitrosotalea devaniterrae</name>
    <dbReference type="NCBI Taxonomy" id="1078905"/>
    <lineage>
        <taxon>Archaea</taxon>
        <taxon>Nitrososphaerota</taxon>
        <taxon>Nitrososphaeria</taxon>
        <taxon>Nitrosotaleales</taxon>
        <taxon>Nitrosotaleaceae</taxon>
        <taxon>Nitrosotalea</taxon>
    </lineage>
</organism>
<protein>
    <submittedName>
        <fullName evidence="2">Uncharacterized protein</fullName>
    </submittedName>
</protein>
<proteinExistence type="predicted"/>
<feature type="transmembrane region" description="Helical" evidence="1">
    <location>
        <begin position="51"/>
        <end position="73"/>
    </location>
</feature>
<gene>
    <name evidence="2" type="ORF">NDEV_1159</name>
</gene>
<reference evidence="3" key="1">
    <citation type="submission" date="2015-10" db="EMBL/GenBank/DDBJ databases">
        <authorList>
            <person name="Lehtovirta-Morley L.E."/>
            <person name="Vieille C."/>
        </authorList>
    </citation>
    <scope>NUCLEOTIDE SEQUENCE [LARGE SCALE GENOMIC DNA]</scope>
</reference>
<keyword evidence="1" id="KW-0812">Transmembrane</keyword>
<evidence type="ECO:0000313" key="2">
    <source>
        <dbReference type="EMBL" id="CUR51924.1"/>
    </source>
</evidence>
<dbReference type="Proteomes" id="UP000196239">
    <property type="component" value="Chromosome 1"/>
</dbReference>
<dbReference type="AlphaFoldDB" id="A0A128A3J2"/>
<dbReference type="EMBL" id="LN890280">
    <property type="protein sequence ID" value="CUR51924.1"/>
    <property type="molecule type" value="Genomic_DNA"/>
</dbReference>
<keyword evidence="3" id="KW-1185">Reference proteome</keyword>
<evidence type="ECO:0000313" key="3">
    <source>
        <dbReference type="Proteomes" id="UP000196239"/>
    </source>
</evidence>
<name>A0A128A3J2_9ARCH</name>
<sequence>MLMKTYPLAGLISCIFAIVLLTLDVNTYVYYVKWLAISKSFFAYDPSPNLMKFYTVFSIIFSSIGVTLLTIHFKKWNEKHTIMN</sequence>
<dbReference type="KEGG" id="ndv:NDEV_1159"/>